<evidence type="ECO:0000256" key="2">
    <source>
        <dbReference type="SAM" id="SignalP"/>
    </source>
</evidence>
<accession>A0A1B6H285</accession>
<feature type="chain" id="PRO_5008583997" evidence="2">
    <location>
        <begin position="26"/>
        <end position="752"/>
    </location>
</feature>
<evidence type="ECO:0000313" key="3">
    <source>
        <dbReference type="EMBL" id="JAS68789.1"/>
    </source>
</evidence>
<sequence length="752" mass="84723">MSLLALLFILFYVILLTWSPNSIKGELTAKDFTTKNFIHVNITSKTPTKKNEGLSTLIHPNGGNTTEFKTLEAEDKVVFKTNSIIIKRAILKDNNTVSSDILTRCLGTFTFSSCQTNSVQVKVFNIHEDQYSSKFCFSLASFFQRNYPCFEAWSTSDGIAFKSIQGNDINVDSLIMPETTSMENCYMLNLRSNHIQACLKMKNITWSSNRFSGCLNVRLKYYVKPLQYIKVHCLDLRRRDLDRKVHLINGTGINLTHFLGSFRGEPDILNQPPLFSGVLDLDEPQLKVNNIDCLKKELNNTEPLVYVLPYGLQTNIYNVKRLTQTECKPPSLLVAGTSKVGIPQEKSSTKILVGIDQKMPNGGGKMSPGSLETTIIRQYNSNTESSMIKQSELKSQILENKRRILKLDQLNQSVSDIRSNERTPLNLSQVTWIPMDFIRERLHILSSNLGAFQTSPTLWPSTSYTPESGSKLEGMSSSTSPTSIPERERLIENDTPEEIVPSLSPSTQNGLRLDDKFAPTQIISGQLSSTTEDTRGSLPLAVPSEQPLSKLNGVEPVIKNPPPLPNPGQPTSTPEEETPIEKSPTPQTSDETSTAPDIVRDFEESAQKPHFPGNESETPWGVLPNIDCRPSNETNQHKQQEKRRRICGSCLQTRPLPKRCKKKPMSILITQGGHPGENSEATHNPLIHIVINGRNPRAQRKTRPARKKSRNRHRKRRRKKRKGIDKTHRDRDFGESRIFTKDEDTILESDCK</sequence>
<feature type="region of interest" description="Disordered" evidence="1">
    <location>
        <begin position="691"/>
        <end position="752"/>
    </location>
</feature>
<gene>
    <name evidence="3" type="ORF">g.33441</name>
</gene>
<name>A0A1B6H285_9HEMI</name>
<feature type="compositionally biased region" description="Basic and acidic residues" evidence="1">
    <location>
        <begin position="598"/>
        <end position="607"/>
    </location>
</feature>
<feature type="compositionally biased region" description="Basic residues" evidence="1">
    <location>
        <begin position="697"/>
        <end position="723"/>
    </location>
</feature>
<feature type="signal peptide" evidence="2">
    <location>
        <begin position="1"/>
        <end position="25"/>
    </location>
</feature>
<feature type="compositionally biased region" description="Pro residues" evidence="1">
    <location>
        <begin position="559"/>
        <end position="568"/>
    </location>
</feature>
<feature type="region of interest" description="Disordered" evidence="1">
    <location>
        <begin position="460"/>
        <end position="485"/>
    </location>
</feature>
<keyword evidence="2" id="KW-0732">Signal</keyword>
<dbReference type="AlphaFoldDB" id="A0A1B6H285"/>
<evidence type="ECO:0000256" key="1">
    <source>
        <dbReference type="SAM" id="MobiDB-lite"/>
    </source>
</evidence>
<organism evidence="3">
    <name type="scientific">Cuerna arida</name>
    <dbReference type="NCBI Taxonomy" id="1464854"/>
    <lineage>
        <taxon>Eukaryota</taxon>
        <taxon>Metazoa</taxon>
        <taxon>Ecdysozoa</taxon>
        <taxon>Arthropoda</taxon>
        <taxon>Hexapoda</taxon>
        <taxon>Insecta</taxon>
        <taxon>Pterygota</taxon>
        <taxon>Neoptera</taxon>
        <taxon>Paraneoptera</taxon>
        <taxon>Hemiptera</taxon>
        <taxon>Auchenorrhyncha</taxon>
        <taxon>Membracoidea</taxon>
        <taxon>Cicadellidae</taxon>
        <taxon>Cicadellinae</taxon>
        <taxon>Proconiini</taxon>
        <taxon>Cuerna</taxon>
    </lineage>
</organism>
<reference evidence="3" key="1">
    <citation type="submission" date="2015-11" db="EMBL/GenBank/DDBJ databases">
        <title>De novo transcriptome assembly of four potential Pierce s Disease insect vectors from Arizona vineyards.</title>
        <authorList>
            <person name="Tassone E.E."/>
        </authorList>
    </citation>
    <scope>NUCLEOTIDE SEQUENCE</scope>
</reference>
<proteinExistence type="predicted"/>
<feature type="compositionally biased region" description="Basic and acidic residues" evidence="1">
    <location>
        <begin position="724"/>
        <end position="752"/>
    </location>
</feature>
<feature type="region of interest" description="Disordered" evidence="1">
    <location>
        <begin position="525"/>
        <end position="644"/>
    </location>
</feature>
<protein>
    <submittedName>
        <fullName evidence="3">Uncharacterized protein</fullName>
    </submittedName>
</protein>
<dbReference type="EMBL" id="GECZ01000980">
    <property type="protein sequence ID" value="JAS68789.1"/>
    <property type="molecule type" value="Transcribed_RNA"/>
</dbReference>